<gene>
    <name evidence="17" type="ORF">GGD41_001651</name>
</gene>
<dbReference type="InterPro" id="IPR011990">
    <property type="entry name" value="TPR-like_helical_dom_sf"/>
</dbReference>
<evidence type="ECO:0000256" key="3">
    <source>
        <dbReference type="ARBA" id="ARBA00009209"/>
    </source>
</evidence>
<evidence type="ECO:0000256" key="10">
    <source>
        <dbReference type="ARBA" id="ARBA00023001"/>
    </source>
</evidence>
<evidence type="ECO:0000256" key="12">
    <source>
        <dbReference type="ARBA" id="ARBA00023326"/>
    </source>
</evidence>
<dbReference type="EMBL" id="JACCAU010000001">
    <property type="protein sequence ID" value="NYH14423.1"/>
    <property type="molecule type" value="Genomic_DNA"/>
</dbReference>
<evidence type="ECO:0000313" key="17">
    <source>
        <dbReference type="EMBL" id="NYH14423.1"/>
    </source>
</evidence>
<evidence type="ECO:0000256" key="14">
    <source>
        <dbReference type="SAM" id="MobiDB-lite"/>
    </source>
</evidence>
<evidence type="ECO:0000256" key="8">
    <source>
        <dbReference type="ARBA" id="ARBA00022803"/>
    </source>
</evidence>
<feature type="region of interest" description="Disordered" evidence="14">
    <location>
        <begin position="1344"/>
        <end position="1521"/>
    </location>
</feature>
<accession>A0A7Y9W699</accession>
<dbReference type="Pfam" id="PF14559">
    <property type="entry name" value="TPR_19"/>
    <property type="match status" value="2"/>
</dbReference>
<comment type="similarity">
    <text evidence="3">Belongs to the glycosyl hydrolase 8 (cellulase D) family.</text>
</comment>
<keyword evidence="9" id="KW-0135">Cellulose biosynthesis</keyword>
<feature type="repeat" description="TPR" evidence="13">
    <location>
        <begin position="760"/>
        <end position="793"/>
    </location>
</feature>
<keyword evidence="17" id="KW-0645">Protease</keyword>
<evidence type="ECO:0000256" key="2">
    <source>
        <dbReference type="ARBA" id="ARBA00005186"/>
    </source>
</evidence>
<feature type="repeat" description="TPR" evidence="13">
    <location>
        <begin position="1128"/>
        <end position="1161"/>
    </location>
</feature>
<dbReference type="InterPro" id="IPR003921">
    <property type="entry name" value="Cell_synth_C"/>
</dbReference>
<dbReference type="GO" id="GO:0006508">
    <property type="term" value="P:proteolysis"/>
    <property type="evidence" value="ECO:0007669"/>
    <property type="project" value="UniProtKB-KW"/>
</dbReference>
<dbReference type="SUPFAM" id="SSF48452">
    <property type="entry name" value="TPR-like"/>
    <property type="match status" value="4"/>
</dbReference>
<dbReference type="InterPro" id="IPR019734">
    <property type="entry name" value="TPR_rpt"/>
</dbReference>
<dbReference type="InterPro" id="IPR008410">
    <property type="entry name" value="BCSC_C"/>
</dbReference>
<name>A0A7Y9W699_9BURK</name>
<dbReference type="InterPro" id="IPR012341">
    <property type="entry name" value="6hp_glycosidase-like_sf"/>
</dbReference>
<dbReference type="InterPro" id="IPR008928">
    <property type="entry name" value="6-hairpin_glycosidase_sf"/>
</dbReference>
<comment type="catalytic activity">
    <reaction evidence="1">
        <text>Endohydrolysis of (1-&gt;4)-beta-D-glucosidic linkages in cellulose, lichenin and cereal beta-D-glucans.</text>
        <dbReference type="EC" id="3.2.1.4"/>
    </reaction>
</comment>
<keyword evidence="10" id="KW-0136">Cellulose degradation</keyword>
<comment type="caution">
    <text evidence="17">The sequence shown here is derived from an EMBL/GenBank/DDBJ whole genome shotgun (WGS) entry which is preliminary data.</text>
</comment>
<evidence type="ECO:0000256" key="11">
    <source>
        <dbReference type="ARBA" id="ARBA00023295"/>
    </source>
</evidence>
<dbReference type="Pfam" id="PF05420">
    <property type="entry name" value="BCSC_C"/>
    <property type="match status" value="1"/>
</dbReference>
<evidence type="ECO:0000256" key="15">
    <source>
        <dbReference type="SAM" id="SignalP"/>
    </source>
</evidence>
<dbReference type="Pfam" id="PF01270">
    <property type="entry name" value="Glyco_hydro_8"/>
    <property type="match status" value="1"/>
</dbReference>
<proteinExistence type="inferred from homology"/>
<keyword evidence="8 13" id="KW-0802">TPR repeat</keyword>
<dbReference type="GO" id="GO:0019867">
    <property type="term" value="C:outer membrane"/>
    <property type="evidence" value="ECO:0007669"/>
    <property type="project" value="InterPro"/>
</dbReference>
<keyword evidence="11" id="KW-0326">Glycosidase</keyword>
<protein>
    <recommendedName>
        <fullName evidence="4">cellulase</fullName>
        <ecNumber evidence="4">3.2.1.4</ecNumber>
    </recommendedName>
</protein>
<dbReference type="GO" id="GO:0030244">
    <property type="term" value="P:cellulose biosynthetic process"/>
    <property type="evidence" value="ECO:0007669"/>
    <property type="project" value="UniProtKB-KW"/>
</dbReference>
<dbReference type="Pfam" id="PF13432">
    <property type="entry name" value="TPR_16"/>
    <property type="match status" value="1"/>
</dbReference>
<evidence type="ECO:0000256" key="1">
    <source>
        <dbReference type="ARBA" id="ARBA00000966"/>
    </source>
</evidence>
<dbReference type="InterPro" id="IPR051012">
    <property type="entry name" value="CellSynth/LPSAsmb/PSIAsmb"/>
</dbReference>
<keyword evidence="12" id="KW-0119">Carbohydrate metabolism</keyword>
<feature type="signal peptide" evidence="15">
    <location>
        <begin position="1"/>
        <end position="24"/>
    </location>
</feature>
<dbReference type="EC" id="3.2.1.4" evidence="4"/>
<feature type="compositionally biased region" description="Low complexity" evidence="14">
    <location>
        <begin position="1362"/>
        <end position="1404"/>
    </location>
</feature>
<dbReference type="Gene3D" id="1.25.40.10">
    <property type="entry name" value="Tetratricopeptide repeat domain"/>
    <property type="match status" value="4"/>
</dbReference>
<dbReference type="GO" id="GO:0030245">
    <property type="term" value="P:cellulose catabolic process"/>
    <property type="evidence" value="ECO:0007669"/>
    <property type="project" value="UniProtKB-KW"/>
</dbReference>
<keyword evidence="5 15" id="KW-0732">Signal</keyword>
<comment type="pathway">
    <text evidence="2">Glycan metabolism; bacterial cellulose biosynthesis.</text>
</comment>
<evidence type="ECO:0000256" key="4">
    <source>
        <dbReference type="ARBA" id="ARBA00012601"/>
    </source>
</evidence>
<dbReference type="GO" id="GO:0008233">
    <property type="term" value="F:peptidase activity"/>
    <property type="evidence" value="ECO:0007669"/>
    <property type="project" value="UniProtKB-KW"/>
</dbReference>
<evidence type="ECO:0000256" key="6">
    <source>
        <dbReference type="ARBA" id="ARBA00022737"/>
    </source>
</evidence>
<feature type="region of interest" description="Disordered" evidence="14">
    <location>
        <begin position="290"/>
        <end position="357"/>
    </location>
</feature>
<feature type="domain" description="Cellulose synthase operon C C-terminal" evidence="16">
    <location>
        <begin position="1601"/>
        <end position="1951"/>
    </location>
</feature>
<evidence type="ECO:0000256" key="5">
    <source>
        <dbReference type="ARBA" id="ARBA00022729"/>
    </source>
</evidence>
<evidence type="ECO:0000256" key="7">
    <source>
        <dbReference type="ARBA" id="ARBA00022801"/>
    </source>
</evidence>
<dbReference type="NCBIfam" id="NF008305">
    <property type="entry name" value="PRK11097.1"/>
    <property type="match status" value="1"/>
</dbReference>
<evidence type="ECO:0000256" key="9">
    <source>
        <dbReference type="ARBA" id="ARBA00022916"/>
    </source>
</evidence>
<dbReference type="PANTHER" id="PTHR45586">
    <property type="entry name" value="TPR REPEAT-CONTAINING PROTEIN PA4667"/>
    <property type="match status" value="1"/>
</dbReference>
<dbReference type="GO" id="GO:0006011">
    <property type="term" value="P:UDP-alpha-D-glucose metabolic process"/>
    <property type="evidence" value="ECO:0007669"/>
    <property type="project" value="InterPro"/>
</dbReference>
<evidence type="ECO:0000256" key="13">
    <source>
        <dbReference type="PROSITE-ProRule" id="PRU00339"/>
    </source>
</evidence>
<dbReference type="SMART" id="SM00028">
    <property type="entry name" value="TPR"/>
    <property type="match status" value="9"/>
</dbReference>
<reference evidence="17 18" key="1">
    <citation type="submission" date="2020-07" db="EMBL/GenBank/DDBJ databases">
        <title>Exploring microbial biodiversity for novel pathways involved in the catabolism of aromatic compounds derived from lignin.</title>
        <authorList>
            <person name="Elkins J."/>
        </authorList>
    </citation>
    <scope>NUCLEOTIDE SEQUENCE [LARGE SCALE GENOMIC DNA]</scope>
    <source>
        <strain evidence="17 18">H2C3B</strain>
    </source>
</reference>
<sequence length="1974" mass="212622">MQVRINRKACLALTLGLAASASFANLVKVAQVNPASAASGACGEWTGYRRFVERFVQADGRVIDYSTPTQQTTSEGQSYGLFFALVANDRATFDRLLAWTRTNLADNQFDAQNMRLPSWQWGRKPDGSFGVLDPNSASDSDLWIAYDLLQAGRLWKDPTYTQLGQALATQIARQEMTSLPGVGPMLLPGPQGFKVGGVTRLNPSYLPLPVLRALAHEQPNGPWAKLAESAYKLIKTTAPQGFSPDWAAWQNGQFVVDPKNGDTGSYDAIRVYLWGRSDLVRRSARETLARGARRHAHEGRTNRHSAGESLVDQRHGQRRRSAQLLGRARAVFQGARRRARPRPRAHPSRRARRQCARPRAGLLRSCAGFVRHGVYRRPLSLRRSRPSRAWLEKYMRLSALALSLRFALSVTAVCYVATASPDVLAQTSKDPLNVLIDQGKYWQSHQRGDLAEQAWLKVLRLDPKQPDALFGMGMVLADRKDGAGAQQYLARLKAVAPNYPNMDELGRRLGESSVRDQTVNDARRLAQSGQSASAVEQYQRALNGKPATPELQLEYYQALSATPQGWDQARRGLEQLARDNPDDPRYALAYAQHLTYRDVTRRDGIARLQKLAADNTVGASAKKSWRQALLWLDARPSDSALYQSYLQSAGDDAAVKARFDSMVQQDKAARDRSQESASTDTRGRTIADGFTALDKDDVATARSKFSSVLANSPNDTDALGGMGIAALKQERFAEARNYLERASRSGNPARWKTALDSATYWTYTSDAIGARSNGEFAKAKSLFERAIALNPSDVTAQVLLGEMLLANNDPVGAEQAYRMALRRQADNPDAVRGLVGALAAQGRGDEALQFANQLNAEQQTKAGGINRLRGEAQAAQARAAEARGDLGSARSLFEDALLNTPDDPWLRLDLARIYVRQGAVANARSMMDGLLAAHPDMTDALYASALLSAETQDWSAGLAQLERIPAAQRTDAMTTLQHRLWVHQQADLATRMARNGQNQQALATLHAAEPVAGNNPELIGVIAAGYQQAGDPNRALGLVRSAMNAAPGNTDLLLQYAGILSATQQESELGMVMRRLAAMQLTPQQRTDFGNLNLGIVIKQCDAVRQRGDLASAYDVIAPWLAAMPDNPDLQAALGRLYSSAGDDRNALASYRVALQRKPDDLNLLQATIPAAVGAKQFSYAESLANQALRAAPGDPGVLATVGRMYRAEGKLSLASTYLQRSLVAANTPLMANAPRTPASNVPRGWEVAMRQIGATPLPGTNPFEGKTATVTPSDADNAALGGGNYAAARAALPYSQSSLPTQTVPNYPPPTQPAPYVAPYTAPAQPYAPNGAPAALPYNTPRPAVNSGGYGQETYGSSQSGAPLQPYPGQGQQPMQAPQQSYNAGYAQQAQQPYPQQAQYGAPEGYAATPWPMSPAAREAQANAGSMQAQPYAPYGANAKRPTAKKQTASKSKRSAPTYAQAPYGQQQGYPQQPGYYGQQPYPQQQQGYAQQPYQPYPPQQQGYGQQPYQPVPPQAYPNQGYYAQQQQPYIPQPPTGYAQAYYPQQPGANGNGANYAPSNIANTQTLGVAEELAQVNREQSSSVTGGIVFRNRTGEDGLSTLTDIEAPVQGRIKAGNGHIVITATPVTLDAGSAAGTTSTLARFGAGLSNPQSAISAVAGNNTYGSQTANGVGLSLGYEGRSIGADIGVTPLGFPQKNIVGGAQYNGAITDKVTYSLAIARRAVTDSLLSYAGARDSGSGLEWGGVTSNGGLGSLAWDDGTSGLYVNASYQHYMGYHVASNNAYKGGGGVYTRLLKDADQTLTVGVNTTLMTYNNNLSYFTYGQGGYFSPQQYMILNLPIEWMGRNGAFTYDVKGSIGVQHYRQDASNYFPLNDSSDRQSNAAARANSLGGGLDSNAVYPGQSKTGVSYSLSAVGEYQLAPQLAFGATASLGNAYEYREWLASVYVRYSFSKQTGLQPFPPTPLSSPYVSLSN</sequence>
<dbReference type="GO" id="GO:0008810">
    <property type="term" value="F:cellulase activity"/>
    <property type="evidence" value="ECO:0007669"/>
    <property type="project" value="UniProtKB-EC"/>
</dbReference>
<dbReference type="InterPro" id="IPR002037">
    <property type="entry name" value="Glyco_hydro_8"/>
</dbReference>
<dbReference type="PROSITE" id="PS50005">
    <property type="entry name" value="TPR"/>
    <property type="match status" value="2"/>
</dbReference>
<dbReference type="Gene3D" id="1.50.10.10">
    <property type="match status" value="1"/>
</dbReference>
<keyword evidence="6" id="KW-0677">Repeat</keyword>
<dbReference type="SUPFAM" id="SSF48208">
    <property type="entry name" value="Six-hairpin glycosidases"/>
    <property type="match status" value="1"/>
</dbReference>
<keyword evidence="7" id="KW-0378">Hydrolase</keyword>
<dbReference type="PRINTS" id="PR01441">
    <property type="entry name" value="CELLSNTHASEC"/>
</dbReference>
<feature type="compositionally biased region" description="Basic residues" evidence="14">
    <location>
        <begin position="335"/>
        <end position="356"/>
    </location>
</feature>
<evidence type="ECO:0000259" key="16">
    <source>
        <dbReference type="Pfam" id="PF05420"/>
    </source>
</evidence>
<evidence type="ECO:0000313" key="18">
    <source>
        <dbReference type="Proteomes" id="UP000572540"/>
    </source>
</evidence>
<dbReference type="Pfam" id="PF13176">
    <property type="entry name" value="TPR_7"/>
    <property type="match status" value="1"/>
</dbReference>
<keyword evidence="12" id="KW-0624">Polysaccharide degradation</keyword>
<dbReference type="PANTHER" id="PTHR45586:SF1">
    <property type="entry name" value="LIPOPOLYSACCHARIDE ASSEMBLY PROTEIN B"/>
    <property type="match status" value="1"/>
</dbReference>
<dbReference type="Proteomes" id="UP000572540">
    <property type="component" value="Unassembled WGS sequence"/>
</dbReference>
<feature type="chain" id="PRO_5030990121" description="cellulase" evidence="15">
    <location>
        <begin position="25"/>
        <end position="1974"/>
    </location>
</feature>
<organism evidence="17 18">
    <name type="scientific">Paraburkholderia bryophila</name>
    <dbReference type="NCBI Taxonomy" id="420952"/>
    <lineage>
        <taxon>Bacteria</taxon>
        <taxon>Pseudomonadati</taxon>
        <taxon>Pseudomonadota</taxon>
        <taxon>Betaproteobacteria</taxon>
        <taxon>Burkholderiales</taxon>
        <taxon>Burkholderiaceae</taxon>
        <taxon>Paraburkholderia</taxon>
    </lineage>
</organism>
<feature type="compositionally biased region" description="Low complexity" evidence="14">
    <location>
        <begin position="1460"/>
        <end position="1510"/>
    </location>
</feature>
<dbReference type="UniPathway" id="UPA00694"/>